<reference evidence="1 2" key="1">
    <citation type="submission" date="2018-10" db="EMBL/GenBank/DDBJ databases">
        <title>An outbreak of IMP-63 producing strain in France.</title>
        <authorList>
            <person name="Bour M."/>
            <person name="Liapis E."/>
            <person name="Plesiat P."/>
        </authorList>
    </citation>
    <scope>NUCLEOTIDE SEQUENCE [LARGE SCALE GENOMIC DNA]</scope>
    <source>
        <strain evidence="1 2">12917</strain>
    </source>
</reference>
<gene>
    <name evidence="1" type="ORF">EFK07_19590</name>
</gene>
<dbReference type="Proteomes" id="UP000278162">
    <property type="component" value="Unassembled WGS sequence"/>
</dbReference>
<comment type="caution">
    <text evidence="1">The sequence shown here is derived from an EMBL/GenBank/DDBJ whole genome shotgun (WGS) entry which is preliminary data.</text>
</comment>
<evidence type="ECO:0000313" key="2">
    <source>
        <dbReference type="Proteomes" id="UP000278162"/>
    </source>
</evidence>
<dbReference type="AlphaFoldDB" id="A0A3M8T4U4"/>
<name>A0A3M8T4U4_PSEPU</name>
<organism evidence="1 2">
    <name type="scientific">Pseudomonas putida</name>
    <name type="common">Arthrobacter siderocapsulatus</name>
    <dbReference type="NCBI Taxonomy" id="303"/>
    <lineage>
        <taxon>Bacteria</taxon>
        <taxon>Pseudomonadati</taxon>
        <taxon>Pseudomonadota</taxon>
        <taxon>Gammaproteobacteria</taxon>
        <taxon>Pseudomonadales</taxon>
        <taxon>Pseudomonadaceae</taxon>
        <taxon>Pseudomonas</taxon>
    </lineage>
</organism>
<dbReference type="EMBL" id="RJAI01000047">
    <property type="protein sequence ID" value="RNF86726.1"/>
    <property type="molecule type" value="Genomic_DNA"/>
</dbReference>
<proteinExistence type="predicted"/>
<protein>
    <submittedName>
        <fullName evidence="1">Uncharacterized protein</fullName>
    </submittedName>
</protein>
<sequence>MELEQGVCQERIAFIFSRLQRQTKQIGEDSPAAFPETGGGLRVFVMRFSVPGRSGAARAALDLTGAENAVPDTWQP</sequence>
<accession>A0A3M8T4U4</accession>
<evidence type="ECO:0000313" key="1">
    <source>
        <dbReference type="EMBL" id="RNF86726.1"/>
    </source>
</evidence>